<protein>
    <recommendedName>
        <fullName evidence="3 8">Thiazole synthase</fullName>
        <ecNumber evidence="3 8">2.8.1.10</ecNumber>
    </recommendedName>
</protein>
<comment type="subcellular location">
    <subcellularLocation>
        <location evidence="8">Cytoplasm</location>
    </subcellularLocation>
</comment>
<evidence type="ECO:0000256" key="8">
    <source>
        <dbReference type="HAMAP-Rule" id="MF_00443"/>
    </source>
</evidence>
<feature type="binding site" evidence="8">
    <location>
        <begin position="216"/>
        <end position="217"/>
    </location>
    <ligand>
        <name>1-deoxy-D-xylulose 5-phosphate</name>
        <dbReference type="ChEBI" id="CHEBI:57792"/>
    </ligand>
</feature>
<comment type="subunit">
    <text evidence="8">Homotetramer. Forms heterodimers with either ThiH or ThiS.</text>
</comment>
<dbReference type="GO" id="GO:1990107">
    <property type="term" value="F:thiazole synthase activity"/>
    <property type="evidence" value="ECO:0007669"/>
    <property type="project" value="UniProtKB-EC"/>
</dbReference>
<evidence type="ECO:0000313" key="10">
    <source>
        <dbReference type="EMBL" id="PQJ95728.1"/>
    </source>
</evidence>
<feature type="domain" description="Thiazole synthase ThiG" evidence="9">
    <location>
        <begin position="13"/>
        <end position="259"/>
    </location>
</feature>
<feature type="binding site" evidence="8">
    <location>
        <begin position="194"/>
        <end position="195"/>
    </location>
    <ligand>
        <name>1-deoxy-D-xylulose 5-phosphate</name>
        <dbReference type="ChEBI" id="CHEBI:57792"/>
    </ligand>
</feature>
<dbReference type="Proteomes" id="UP000239936">
    <property type="component" value="Unassembled WGS sequence"/>
</dbReference>
<keyword evidence="4 8" id="KW-0808">Transferase</keyword>
<comment type="caution">
    <text evidence="10">The sequence shown here is derived from an EMBL/GenBank/DDBJ whole genome shotgun (WGS) entry which is preliminary data.</text>
</comment>
<dbReference type="PANTHER" id="PTHR34266">
    <property type="entry name" value="THIAZOLE SYNTHASE"/>
    <property type="match status" value="1"/>
</dbReference>
<comment type="pathway">
    <text evidence="2 8">Cofactor biosynthesis; thiamine diphosphate biosynthesis.</text>
</comment>
<dbReference type="RefSeq" id="WP_105074734.1">
    <property type="nucleotide sequence ID" value="NZ_JAFLKP010000170.1"/>
</dbReference>
<keyword evidence="5 8" id="KW-0784">Thiamine biosynthesis</keyword>
<evidence type="ECO:0000256" key="4">
    <source>
        <dbReference type="ARBA" id="ARBA00022679"/>
    </source>
</evidence>
<feature type="active site" description="Schiff-base intermediate with DXP" evidence="8">
    <location>
        <position position="107"/>
    </location>
</feature>
<evidence type="ECO:0000256" key="1">
    <source>
        <dbReference type="ARBA" id="ARBA00002834"/>
    </source>
</evidence>
<feature type="binding site" evidence="8">
    <location>
        <position position="168"/>
    </location>
    <ligand>
        <name>1-deoxy-D-xylulose 5-phosphate</name>
        <dbReference type="ChEBI" id="CHEBI:57792"/>
    </ligand>
</feature>
<evidence type="ECO:0000256" key="7">
    <source>
        <dbReference type="ARBA" id="ARBA00049897"/>
    </source>
</evidence>
<dbReference type="UniPathway" id="UPA00060"/>
<evidence type="ECO:0000259" key="9">
    <source>
        <dbReference type="Pfam" id="PF05690"/>
    </source>
</evidence>
<dbReference type="EMBL" id="PPGH01000037">
    <property type="protein sequence ID" value="PQJ95728.1"/>
    <property type="molecule type" value="Genomic_DNA"/>
</dbReference>
<comment type="function">
    <text evidence="1 8">Catalyzes the rearrangement of 1-deoxy-D-xylulose 5-phosphate (DXP) to produce the thiazole phosphate moiety of thiamine. Sulfur is provided by the thiocarboxylate moiety of the carrier protein ThiS. In vitro, sulfur can be provided by H(2)S.</text>
</comment>
<dbReference type="SUPFAM" id="SSF110399">
    <property type="entry name" value="ThiG-like"/>
    <property type="match status" value="1"/>
</dbReference>
<dbReference type="CDD" id="cd04728">
    <property type="entry name" value="ThiG"/>
    <property type="match status" value="1"/>
</dbReference>
<reference evidence="10 11" key="1">
    <citation type="submission" date="2018-01" db="EMBL/GenBank/DDBJ databases">
        <title>The complete genome sequence of Chromatium okenii LaCa, a purple sulfur bacterium with a turbulent life.</title>
        <authorList>
            <person name="Luedin S.M."/>
            <person name="Liechti N."/>
            <person name="Storelli N."/>
            <person name="Danza F."/>
            <person name="Wittwer M."/>
            <person name="Pothier J.F."/>
            <person name="Tonolla M.A."/>
        </authorList>
    </citation>
    <scope>NUCLEOTIDE SEQUENCE [LARGE SCALE GENOMIC DNA]</scope>
    <source>
        <strain evidence="10 11">LaCa</strain>
    </source>
</reference>
<comment type="catalytic activity">
    <reaction evidence="7 8">
        <text>[ThiS sulfur-carrier protein]-C-terminal-Gly-aminoethanethioate + 2-iminoacetate + 1-deoxy-D-xylulose 5-phosphate = [ThiS sulfur-carrier protein]-C-terminal Gly-Gly + 2-[(2R,5Z)-2-carboxy-4-methylthiazol-5(2H)-ylidene]ethyl phosphate + 2 H2O + H(+)</text>
        <dbReference type="Rhea" id="RHEA:26297"/>
        <dbReference type="Rhea" id="RHEA-COMP:12909"/>
        <dbReference type="Rhea" id="RHEA-COMP:19908"/>
        <dbReference type="ChEBI" id="CHEBI:15377"/>
        <dbReference type="ChEBI" id="CHEBI:15378"/>
        <dbReference type="ChEBI" id="CHEBI:57792"/>
        <dbReference type="ChEBI" id="CHEBI:62899"/>
        <dbReference type="ChEBI" id="CHEBI:77846"/>
        <dbReference type="ChEBI" id="CHEBI:90778"/>
        <dbReference type="ChEBI" id="CHEBI:232372"/>
        <dbReference type="EC" id="2.8.1.10"/>
    </reaction>
</comment>
<keyword evidence="8" id="KW-0963">Cytoplasm</keyword>
<dbReference type="InterPro" id="IPR013785">
    <property type="entry name" value="Aldolase_TIM"/>
</dbReference>
<keyword evidence="11" id="KW-1185">Reference proteome</keyword>
<evidence type="ECO:0000256" key="6">
    <source>
        <dbReference type="ARBA" id="ARBA00023270"/>
    </source>
</evidence>
<sequence>MAIETPAIDSLIIAGREYHSRLLVGTGKYKDMDETAAAIAESGAEIVTIAVRRANIGQNPGEPNILDVLPPSRYTILPNTAGCYDAETAIRTCRLARELLDGHKLVKLEVLGDEKTLFPDVIATLKAAEVLVNDGFDVMVYTNDDPIVARELEAIGCVVIMPLAAPIGSGLGIRNPLNIRTIVENAKVPVLVDAGVGTASDAAIAMELGCDGVLMNTAIAAAKNPVLMARAMRKAIEAGRDAFLAGRMPAKRFASASSPIEGLFF</sequence>
<dbReference type="PANTHER" id="PTHR34266:SF2">
    <property type="entry name" value="THIAZOLE SYNTHASE"/>
    <property type="match status" value="1"/>
</dbReference>
<dbReference type="EC" id="2.8.1.10" evidence="3 8"/>
<organism evidence="10 11">
    <name type="scientific">Chromatium okenii</name>
    <dbReference type="NCBI Taxonomy" id="61644"/>
    <lineage>
        <taxon>Bacteria</taxon>
        <taxon>Pseudomonadati</taxon>
        <taxon>Pseudomonadota</taxon>
        <taxon>Gammaproteobacteria</taxon>
        <taxon>Chromatiales</taxon>
        <taxon>Chromatiaceae</taxon>
        <taxon>Chromatium</taxon>
    </lineage>
</organism>
<dbReference type="InterPro" id="IPR033983">
    <property type="entry name" value="Thiazole_synthase_ThiG"/>
</dbReference>
<dbReference type="GO" id="GO:0005737">
    <property type="term" value="C:cytoplasm"/>
    <property type="evidence" value="ECO:0007669"/>
    <property type="project" value="UniProtKB-SubCell"/>
</dbReference>
<dbReference type="OrthoDB" id="9805935at2"/>
<dbReference type="Pfam" id="PF05690">
    <property type="entry name" value="ThiG"/>
    <property type="match status" value="1"/>
</dbReference>
<proteinExistence type="inferred from homology"/>
<name>A0A2S7XQJ4_9GAMM</name>
<accession>A0A2S7XQJ4</accession>
<dbReference type="InterPro" id="IPR008867">
    <property type="entry name" value="ThiG"/>
</dbReference>
<dbReference type="AlphaFoldDB" id="A0A2S7XQJ4"/>
<dbReference type="Gene3D" id="3.20.20.70">
    <property type="entry name" value="Aldolase class I"/>
    <property type="match status" value="1"/>
</dbReference>
<evidence type="ECO:0000256" key="3">
    <source>
        <dbReference type="ARBA" id="ARBA00011960"/>
    </source>
</evidence>
<evidence type="ECO:0000256" key="2">
    <source>
        <dbReference type="ARBA" id="ARBA00004948"/>
    </source>
</evidence>
<evidence type="ECO:0000313" key="11">
    <source>
        <dbReference type="Proteomes" id="UP000239936"/>
    </source>
</evidence>
<evidence type="ECO:0000256" key="5">
    <source>
        <dbReference type="ARBA" id="ARBA00022977"/>
    </source>
</evidence>
<comment type="similarity">
    <text evidence="8">Belongs to the ThiG family.</text>
</comment>
<gene>
    <name evidence="8" type="primary">thiG</name>
    <name evidence="10" type="ORF">CXB77_16935</name>
</gene>
<dbReference type="HAMAP" id="MF_00443">
    <property type="entry name" value="ThiG"/>
    <property type="match status" value="1"/>
</dbReference>
<dbReference type="GO" id="GO:0009229">
    <property type="term" value="P:thiamine diphosphate biosynthetic process"/>
    <property type="evidence" value="ECO:0007669"/>
    <property type="project" value="UniProtKB-UniRule"/>
</dbReference>
<keyword evidence="6 8" id="KW-0704">Schiff base</keyword>